<dbReference type="SUPFAM" id="SSF47240">
    <property type="entry name" value="Ferritin-like"/>
    <property type="match status" value="1"/>
</dbReference>
<keyword evidence="3" id="KW-1185">Reference proteome</keyword>
<dbReference type="InterPro" id="IPR007029">
    <property type="entry name" value="YHS_dom"/>
</dbReference>
<dbReference type="EMBL" id="SSNZ01000008">
    <property type="protein sequence ID" value="THF48451.1"/>
    <property type="molecule type" value="Genomic_DNA"/>
</dbReference>
<dbReference type="GO" id="GO:0016491">
    <property type="term" value="F:oxidoreductase activity"/>
    <property type="evidence" value="ECO:0007669"/>
    <property type="project" value="InterPro"/>
</dbReference>
<evidence type="ECO:0000313" key="3">
    <source>
        <dbReference type="Proteomes" id="UP000307507"/>
    </source>
</evidence>
<dbReference type="Gene3D" id="1.10.620.20">
    <property type="entry name" value="Ribonucleotide Reductase, subunit A"/>
    <property type="match status" value="1"/>
</dbReference>
<feature type="domain" description="TRASH" evidence="1">
    <location>
        <begin position="59"/>
        <end position="97"/>
    </location>
</feature>
<name>A0A4S3ZSD2_9FLAO</name>
<sequence length="110" mass="12844">MKIKHNKLITILLNTMALLVLTVFFSCQKKEAGNTLRSSKQLIQPENPLNKLKYDNTIDFYCKMDITRYGVSDTLHYKGKLYGFCSKMCKDEFQKNPDSYLIDKTVLEHK</sequence>
<evidence type="ECO:0000259" key="1">
    <source>
        <dbReference type="SMART" id="SM00746"/>
    </source>
</evidence>
<dbReference type="Pfam" id="PF04945">
    <property type="entry name" value="YHS"/>
    <property type="match status" value="1"/>
</dbReference>
<dbReference type="RefSeq" id="WP_136403913.1">
    <property type="nucleotide sequence ID" value="NZ_SSNZ01000008.1"/>
</dbReference>
<organism evidence="2 3">
    <name type="scientific">Flavobacterium supellecticarium</name>
    <dbReference type="NCBI Taxonomy" id="2565924"/>
    <lineage>
        <taxon>Bacteria</taxon>
        <taxon>Pseudomonadati</taxon>
        <taxon>Bacteroidota</taxon>
        <taxon>Flavobacteriia</taxon>
        <taxon>Flavobacteriales</taxon>
        <taxon>Flavobacteriaceae</taxon>
        <taxon>Flavobacterium</taxon>
    </lineage>
</organism>
<dbReference type="InterPro" id="IPR011017">
    <property type="entry name" value="TRASH_dom"/>
</dbReference>
<dbReference type="OrthoDB" id="678327at2"/>
<dbReference type="AlphaFoldDB" id="A0A4S3ZSD2"/>
<gene>
    <name evidence="2" type="ORF">E6C50_14300</name>
</gene>
<dbReference type="InterPro" id="IPR012348">
    <property type="entry name" value="RNR-like"/>
</dbReference>
<reference evidence="2 3" key="1">
    <citation type="submission" date="2019-04" db="EMBL/GenBank/DDBJ databases">
        <title>Flavobacterium sp. nov. isolated from construction timber.</title>
        <authorList>
            <person name="Lin S.-Y."/>
            <person name="Chang C.-T."/>
            <person name="Young C.-C."/>
        </authorList>
    </citation>
    <scope>NUCLEOTIDE SEQUENCE [LARGE SCALE GENOMIC DNA]</scope>
    <source>
        <strain evidence="2 3">CC-CTC003</strain>
    </source>
</reference>
<comment type="caution">
    <text evidence="2">The sequence shown here is derived from an EMBL/GenBank/DDBJ whole genome shotgun (WGS) entry which is preliminary data.</text>
</comment>
<accession>A0A4S3ZSD2</accession>
<dbReference type="PROSITE" id="PS51257">
    <property type="entry name" value="PROKAR_LIPOPROTEIN"/>
    <property type="match status" value="1"/>
</dbReference>
<dbReference type="SMART" id="SM00746">
    <property type="entry name" value="TRASH"/>
    <property type="match status" value="1"/>
</dbReference>
<protein>
    <submittedName>
        <fullName evidence="2">YHS domain-containing protein</fullName>
    </submittedName>
</protein>
<dbReference type="InterPro" id="IPR009078">
    <property type="entry name" value="Ferritin-like_SF"/>
</dbReference>
<dbReference type="Proteomes" id="UP000307507">
    <property type="component" value="Unassembled WGS sequence"/>
</dbReference>
<proteinExistence type="predicted"/>
<evidence type="ECO:0000313" key="2">
    <source>
        <dbReference type="EMBL" id="THF48451.1"/>
    </source>
</evidence>